<organism evidence="1 2">
    <name type="scientific">Eumeta variegata</name>
    <name type="common">Bagworm moth</name>
    <name type="synonym">Eumeta japonica</name>
    <dbReference type="NCBI Taxonomy" id="151549"/>
    <lineage>
        <taxon>Eukaryota</taxon>
        <taxon>Metazoa</taxon>
        <taxon>Ecdysozoa</taxon>
        <taxon>Arthropoda</taxon>
        <taxon>Hexapoda</taxon>
        <taxon>Insecta</taxon>
        <taxon>Pterygota</taxon>
        <taxon>Neoptera</taxon>
        <taxon>Endopterygota</taxon>
        <taxon>Lepidoptera</taxon>
        <taxon>Glossata</taxon>
        <taxon>Ditrysia</taxon>
        <taxon>Tineoidea</taxon>
        <taxon>Psychidae</taxon>
        <taxon>Oiketicinae</taxon>
        <taxon>Eumeta</taxon>
    </lineage>
</organism>
<dbReference type="AlphaFoldDB" id="A0A4C1Y6P4"/>
<name>A0A4C1Y6P4_EUMVA</name>
<gene>
    <name evidence="1" type="ORF">EVAR_42033_1</name>
</gene>
<evidence type="ECO:0000313" key="1">
    <source>
        <dbReference type="EMBL" id="GBP71568.1"/>
    </source>
</evidence>
<sequence>MGEALRENGGKQASIRRSGRKRSFLLVKNKQRKTVEFMEVGTVQITRSGLSGRRRRLRLPVRILSVQDFVVLIHGSSSPRMRTCHVVHEKAQAAANISICHTAARIGERAVSIRNAGESEVVL</sequence>
<comment type="caution">
    <text evidence="1">The sequence shown here is derived from an EMBL/GenBank/DDBJ whole genome shotgun (WGS) entry which is preliminary data.</text>
</comment>
<dbReference type="EMBL" id="BGZK01001113">
    <property type="protein sequence ID" value="GBP71568.1"/>
    <property type="molecule type" value="Genomic_DNA"/>
</dbReference>
<proteinExistence type="predicted"/>
<protein>
    <submittedName>
        <fullName evidence="1">Uncharacterized protein</fullName>
    </submittedName>
</protein>
<evidence type="ECO:0000313" key="2">
    <source>
        <dbReference type="Proteomes" id="UP000299102"/>
    </source>
</evidence>
<reference evidence="1 2" key="1">
    <citation type="journal article" date="2019" name="Commun. Biol.">
        <title>The bagworm genome reveals a unique fibroin gene that provides high tensile strength.</title>
        <authorList>
            <person name="Kono N."/>
            <person name="Nakamura H."/>
            <person name="Ohtoshi R."/>
            <person name="Tomita M."/>
            <person name="Numata K."/>
            <person name="Arakawa K."/>
        </authorList>
    </citation>
    <scope>NUCLEOTIDE SEQUENCE [LARGE SCALE GENOMIC DNA]</scope>
</reference>
<accession>A0A4C1Y6P4</accession>
<dbReference type="Proteomes" id="UP000299102">
    <property type="component" value="Unassembled WGS sequence"/>
</dbReference>
<keyword evidence="2" id="KW-1185">Reference proteome</keyword>